<dbReference type="HOGENOM" id="CLU_2903335_0_0_6"/>
<dbReference type="Proteomes" id="UP000028500">
    <property type="component" value="Unassembled WGS sequence"/>
</dbReference>
<sequence>MRELQKNKPAKVNILDDTSFEFEQSTGLENYLGRSVKKAVNNAGGNTLRRGIYLRFTINKIE</sequence>
<gene>
    <name evidence="1" type="ORF">XBKQ1_2030011</name>
</gene>
<accession>A0A077PHV5</accession>
<evidence type="ECO:0000313" key="1">
    <source>
        <dbReference type="EMBL" id="CDH19314.1"/>
    </source>
</evidence>
<reference evidence="1" key="1">
    <citation type="submission" date="2013-07" db="EMBL/GenBank/DDBJ databases">
        <title>Sub-species coevolution in mutualistic symbiosis.</title>
        <authorList>
            <person name="Murfin K."/>
            <person name="Klassen J."/>
            <person name="Lee M."/>
            <person name="Forst S."/>
            <person name="Stock P."/>
            <person name="Goodrich-Blair H."/>
        </authorList>
    </citation>
    <scope>NUCLEOTIDE SEQUENCE [LARGE SCALE GENOMIC DNA]</scope>
    <source>
        <strain evidence="1">Kraussei Quebec</strain>
    </source>
</reference>
<keyword evidence="2" id="KW-1185">Reference proteome</keyword>
<comment type="caution">
    <text evidence="1">The sequence shown here is derived from an EMBL/GenBank/DDBJ whole genome shotgun (WGS) entry which is preliminary data.</text>
</comment>
<protein>
    <submittedName>
        <fullName evidence="1">Uncharacterized protein</fullName>
    </submittedName>
</protein>
<dbReference type="EMBL" id="CBSY010000117">
    <property type="protein sequence ID" value="CDH19314.1"/>
    <property type="molecule type" value="Genomic_DNA"/>
</dbReference>
<proteinExistence type="predicted"/>
<dbReference type="AlphaFoldDB" id="A0A077PHV5"/>
<evidence type="ECO:0000313" key="2">
    <source>
        <dbReference type="Proteomes" id="UP000028500"/>
    </source>
</evidence>
<name>A0A077PHV5_XENBV</name>
<organism evidence="1 2">
    <name type="scientific">Xenorhabdus bovienii str. kraussei Quebec</name>
    <dbReference type="NCBI Taxonomy" id="1398203"/>
    <lineage>
        <taxon>Bacteria</taxon>
        <taxon>Pseudomonadati</taxon>
        <taxon>Pseudomonadota</taxon>
        <taxon>Gammaproteobacteria</taxon>
        <taxon>Enterobacterales</taxon>
        <taxon>Morganellaceae</taxon>
        <taxon>Xenorhabdus</taxon>
    </lineage>
</organism>